<feature type="active site" description="Proton donor" evidence="8">
    <location>
        <position position="201"/>
    </location>
</feature>
<keyword evidence="6 8" id="KW-0862">Zinc</keyword>
<evidence type="ECO:0000256" key="6">
    <source>
        <dbReference type="ARBA" id="ARBA00022833"/>
    </source>
</evidence>
<dbReference type="Pfam" id="PF14559">
    <property type="entry name" value="TPR_19"/>
    <property type="match status" value="1"/>
</dbReference>
<dbReference type="EMBL" id="LUUK01000233">
    <property type="protein sequence ID" value="OAI11322.1"/>
    <property type="molecule type" value="Genomic_DNA"/>
</dbReference>
<dbReference type="CDD" id="cd07333">
    <property type="entry name" value="M48C_bepA_like"/>
    <property type="match status" value="1"/>
</dbReference>
<sequence length="483" mass="54143" precursor="true">MKLTALILGLSLTLFTASGGAIEIEKMQLPDMGDSAGALISPVQEREFGEAFFRNLHTQAEISQDLEIEQYIQNIGRQLAAHSDNPATPFHFFVVMEPDINAFAGPGGYIGVNSGLILLTESESELASVMAHEIGHVTQRHLYRSIEKASKMSIPTVAATLAAILVATQSPNMGQAALMAVQAGNIQFQIDFTREHEKEADRVGMQTLADSNFDPRAMPVFFEKLMQSTRYYGKGVPEFLRTHPVSESRIADTRGRAETYAYRQIPDSLGYLLTKAKLMVTTASDKKSALKHFATLELQGTTEQRAVARYGIGLIHQDAQEFAQASEIFQQLTDQYPNQPQYPFALARTAMDSHDYQKASNLLSKTSERFPSNDAIKIELTRALIKNSQPERARQVLQSMSDYQKQQPFYYELLAQIHADLKQPAESHRYMAEYYFASGDTEAAMTQIKLARQETDLSFQLQAILNERLNFFISEEESRKAER</sequence>
<proteinExistence type="inferred from homology"/>
<dbReference type="GO" id="GO:0016020">
    <property type="term" value="C:membrane"/>
    <property type="evidence" value="ECO:0007669"/>
    <property type="project" value="InterPro"/>
</dbReference>
<keyword evidence="12" id="KW-1185">Reference proteome</keyword>
<dbReference type="InterPro" id="IPR011990">
    <property type="entry name" value="TPR-like_helical_dom_sf"/>
</dbReference>
<dbReference type="InterPro" id="IPR019734">
    <property type="entry name" value="TPR_rpt"/>
</dbReference>
<dbReference type="PANTHER" id="PTHR22726:SF1">
    <property type="entry name" value="METALLOENDOPEPTIDASE OMA1, MITOCHONDRIAL"/>
    <property type="match status" value="1"/>
</dbReference>
<evidence type="ECO:0000313" key="12">
    <source>
        <dbReference type="Proteomes" id="UP000077628"/>
    </source>
</evidence>
<dbReference type="GO" id="GO:0042597">
    <property type="term" value="C:periplasmic space"/>
    <property type="evidence" value="ECO:0007669"/>
    <property type="project" value="UniProtKB-SubCell"/>
</dbReference>
<dbReference type="EC" id="3.4.-.-" evidence="8"/>
<keyword evidence="4 8" id="KW-0574">Periplasm</keyword>
<evidence type="ECO:0000256" key="5">
    <source>
        <dbReference type="ARBA" id="ARBA00022801"/>
    </source>
</evidence>
<name>A0A177N0A0_9GAMM</name>
<dbReference type="Gene3D" id="3.30.2010.10">
    <property type="entry name" value="Metalloproteases ('zincins'), catalytic domain"/>
    <property type="match status" value="1"/>
</dbReference>
<dbReference type="RefSeq" id="WP_064031787.1">
    <property type="nucleotide sequence ID" value="NZ_LUUK01000233.1"/>
</dbReference>
<comment type="function">
    <text evidence="8">Functions as both a chaperone and a metalloprotease. Maintains the integrity of the outer membrane by promoting either the assembly or the elimination of outer membrane proteins, depending on their folding state.</text>
</comment>
<keyword evidence="2 8" id="KW-0479">Metal-binding</keyword>
<dbReference type="Proteomes" id="UP000077628">
    <property type="component" value="Unassembled WGS sequence"/>
</dbReference>
<gene>
    <name evidence="11" type="ORF">A1355_16225</name>
</gene>
<dbReference type="PROSITE" id="PS50005">
    <property type="entry name" value="TPR"/>
    <property type="match status" value="1"/>
</dbReference>
<keyword evidence="3 8" id="KW-0732">Signal</keyword>
<dbReference type="Gene3D" id="1.25.40.10">
    <property type="entry name" value="Tetratricopeptide repeat domain"/>
    <property type="match status" value="1"/>
</dbReference>
<evidence type="ECO:0000256" key="9">
    <source>
        <dbReference type="PROSITE-ProRule" id="PRU00339"/>
    </source>
</evidence>
<comment type="subcellular location">
    <subcellularLocation>
        <location evidence="8">Periplasm</location>
    </subcellularLocation>
</comment>
<evidence type="ECO:0000256" key="2">
    <source>
        <dbReference type="ARBA" id="ARBA00022723"/>
    </source>
</evidence>
<dbReference type="InterPro" id="IPR051156">
    <property type="entry name" value="Mito/Outer_Membr_Metalloprot"/>
</dbReference>
<keyword evidence="5 8" id="KW-0378">Hydrolase</keyword>
<comment type="cofactor">
    <cofactor evidence="8">
        <name>Zn(2+)</name>
        <dbReference type="ChEBI" id="CHEBI:29105"/>
    </cofactor>
    <text evidence="8">Binds 1 zinc ion per subunit.</text>
</comment>
<evidence type="ECO:0000256" key="4">
    <source>
        <dbReference type="ARBA" id="ARBA00022764"/>
    </source>
</evidence>
<keyword evidence="7 8" id="KW-0482">Metalloprotease</keyword>
<dbReference type="OrthoDB" id="9810445at2"/>
<keyword evidence="9" id="KW-0802">TPR repeat</keyword>
<dbReference type="SUPFAM" id="SSF48452">
    <property type="entry name" value="TPR-like"/>
    <property type="match status" value="1"/>
</dbReference>
<dbReference type="HAMAP" id="MF_00997">
    <property type="entry name" value="Protease_BepA"/>
    <property type="match status" value="1"/>
</dbReference>
<dbReference type="Pfam" id="PF01435">
    <property type="entry name" value="Peptidase_M48"/>
    <property type="match status" value="1"/>
</dbReference>
<feature type="chain" id="PRO_5009002018" description="Putative beta-barrel assembly-enhancing protease" evidence="8">
    <location>
        <begin position="22"/>
        <end position="483"/>
    </location>
</feature>
<comment type="similarity">
    <text evidence="8">Belongs to the peptidase M48 family. BepA subfamily.</text>
</comment>
<dbReference type="PANTHER" id="PTHR22726">
    <property type="entry name" value="METALLOENDOPEPTIDASE OMA1"/>
    <property type="match status" value="1"/>
</dbReference>
<evidence type="ECO:0000259" key="10">
    <source>
        <dbReference type="Pfam" id="PF01435"/>
    </source>
</evidence>
<evidence type="ECO:0000256" key="8">
    <source>
        <dbReference type="HAMAP-Rule" id="MF_00997"/>
    </source>
</evidence>
<dbReference type="InterPro" id="IPR030873">
    <property type="entry name" value="Protease_BepA"/>
</dbReference>
<feature type="binding site" evidence="8">
    <location>
        <position position="136"/>
    </location>
    <ligand>
        <name>Zn(2+)</name>
        <dbReference type="ChEBI" id="CHEBI:29105"/>
        <note>catalytic</note>
    </ligand>
</feature>
<comment type="caution">
    <text evidence="11">The sequence shown here is derived from an EMBL/GenBank/DDBJ whole genome shotgun (WGS) entry which is preliminary data.</text>
</comment>
<feature type="active site" evidence="8">
    <location>
        <position position="133"/>
    </location>
</feature>
<feature type="binding site" evidence="8">
    <location>
        <position position="132"/>
    </location>
    <ligand>
        <name>Zn(2+)</name>
        <dbReference type="ChEBI" id="CHEBI:29105"/>
        <note>catalytic</note>
    </ligand>
</feature>
<evidence type="ECO:0000256" key="1">
    <source>
        <dbReference type="ARBA" id="ARBA00022670"/>
    </source>
</evidence>
<dbReference type="GO" id="GO:0008270">
    <property type="term" value="F:zinc ion binding"/>
    <property type="evidence" value="ECO:0007669"/>
    <property type="project" value="UniProtKB-UniRule"/>
</dbReference>
<dbReference type="GO" id="GO:0004222">
    <property type="term" value="F:metalloendopeptidase activity"/>
    <property type="evidence" value="ECO:0007669"/>
    <property type="project" value="InterPro"/>
</dbReference>
<feature type="repeat" description="TPR" evidence="9">
    <location>
        <begin position="306"/>
        <end position="339"/>
    </location>
</feature>
<evidence type="ECO:0000256" key="7">
    <source>
        <dbReference type="ARBA" id="ARBA00023049"/>
    </source>
</evidence>
<dbReference type="GO" id="GO:0051603">
    <property type="term" value="P:proteolysis involved in protein catabolic process"/>
    <property type="evidence" value="ECO:0007669"/>
    <property type="project" value="TreeGrafter"/>
</dbReference>
<feature type="binding site" evidence="8">
    <location>
        <position position="197"/>
    </location>
    <ligand>
        <name>Zn(2+)</name>
        <dbReference type="ChEBI" id="CHEBI:29105"/>
        <note>catalytic</note>
    </ligand>
</feature>
<feature type="signal peptide" evidence="8">
    <location>
        <begin position="1"/>
        <end position="21"/>
    </location>
</feature>
<dbReference type="STRING" id="702114.A1355_16225"/>
<reference evidence="12" key="1">
    <citation type="submission" date="2016-03" db="EMBL/GenBank/DDBJ databases">
        <authorList>
            <person name="Heylen K."/>
            <person name="De Vos P."/>
            <person name="Vekeman B."/>
        </authorList>
    </citation>
    <scope>NUCLEOTIDE SEQUENCE [LARGE SCALE GENOMIC DNA]</scope>
    <source>
        <strain evidence="12">R-45383</strain>
    </source>
</reference>
<evidence type="ECO:0000256" key="3">
    <source>
        <dbReference type="ARBA" id="ARBA00022729"/>
    </source>
</evidence>
<feature type="domain" description="Peptidase M48" evidence="10">
    <location>
        <begin position="69"/>
        <end position="256"/>
    </location>
</feature>
<organism evidence="11 12">
    <name type="scientific">Methylomonas koyamae</name>
    <dbReference type="NCBI Taxonomy" id="702114"/>
    <lineage>
        <taxon>Bacteria</taxon>
        <taxon>Pseudomonadati</taxon>
        <taxon>Pseudomonadota</taxon>
        <taxon>Gammaproteobacteria</taxon>
        <taxon>Methylococcales</taxon>
        <taxon>Methylococcaceae</taxon>
        <taxon>Methylomonas</taxon>
    </lineage>
</organism>
<accession>A0A177N0A0</accession>
<dbReference type="AlphaFoldDB" id="A0A177N0A0"/>
<evidence type="ECO:0000313" key="11">
    <source>
        <dbReference type="EMBL" id="OAI11322.1"/>
    </source>
</evidence>
<dbReference type="InterPro" id="IPR001915">
    <property type="entry name" value="Peptidase_M48"/>
</dbReference>
<keyword evidence="1 8" id="KW-0645">Protease</keyword>
<protein>
    <recommendedName>
        <fullName evidence="8">Putative beta-barrel assembly-enhancing protease</fullName>
        <ecNumber evidence="8">3.4.-.-</ecNumber>
    </recommendedName>
</protein>